<evidence type="ECO:0000256" key="7">
    <source>
        <dbReference type="SAM" id="MobiDB-lite"/>
    </source>
</evidence>
<dbReference type="HAMAP" id="MF_03056">
    <property type="entry name" value="TRM82"/>
    <property type="match status" value="1"/>
</dbReference>
<keyword evidence="4 6" id="KW-0677">Repeat</keyword>
<keyword evidence="5 6" id="KW-0539">Nucleus</keyword>
<name>A0AAD6HHT1_9EURO</name>
<dbReference type="InterPro" id="IPR015943">
    <property type="entry name" value="WD40/YVTN_repeat-like_dom_sf"/>
</dbReference>
<reference evidence="8" key="1">
    <citation type="journal article" date="2023" name="IMA Fungus">
        <title>Comparative genomic study of the Penicillium genus elucidates a diverse pangenome and 15 lateral gene transfer events.</title>
        <authorList>
            <person name="Petersen C."/>
            <person name="Sorensen T."/>
            <person name="Nielsen M.R."/>
            <person name="Sondergaard T.E."/>
            <person name="Sorensen J.L."/>
            <person name="Fitzpatrick D.A."/>
            <person name="Frisvad J.C."/>
            <person name="Nielsen K.L."/>
        </authorList>
    </citation>
    <scope>NUCLEOTIDE SEQUENCE</scope>
    <source>
        <strain evidence="8">IBT 17514</strain>
    </source>
</reference>
<dbReference type="PANTHER" id="PTHR16288">
    <property type="entry name" value="WD40 REPEAT PROTEIN 4"/>
    <property type="match status" value="1"/>
</dbReference>
<reference evidence="8" key="2">
    <citation type="submission" date="2023-01" db="EMBL/GenBank/DDBJ databases">
        <authorList>
            <person name="Petersen C."/>
        </authorList>
    </citation>
    <scope>NUCLEOTIDE SEQUENCE</scope>
    <source>
        <strain evidence="8">IBT 17514</strain>
    </source>
</reference>
<evidence type="ECO:0000256" key="1">
    <source>
        <dbReference type="ARBA" id="ARBA00004123"/>
    </source>
</evidence>
<dbReference type="InterPro" id="IPR028884">
    <property type="entry name" value="Trm82"/>
</dbReference>
<comment type="pathway">
    <text evidence="6">tRNA modification; N(7)-methylguanine-tRNA biosynthesis.</text>
</comment>
<dbReference type="EMBL" id="JAQJAN010000011">
    <property type="protein sequence ID" value="KAJ5719076.1"/>
    <property type="molecule type" value="Genomic_DNA"/>
</dbReference>
<accession>A0AAD6HHT1</accession>
<evidence type="ECO:0000256" key="5">
    <source>
        <dbReference type="ARBA" id="ARBA00023242"/>
    </source>
</evidence>
<keyword evidence="9" id="KW-1185">Reference proteome</keyword>
<organism evidence="8 9">
    <name type="scientific">Penicillium malachiteum</name>
    <dbReference type="NCBI Taxonomy" id="1324776"/>
    <lineage>
        <taxon>Eukaryota</taxon>
        <taxon>Fungi</taxon>
        <taxon>Dikarya</taxon>
        <taxon>Ascomycota</taxon>
        <taxon>Pezizomycotina</taxon>
        <taxon>Eurotiomycetes</taxon>
        <taxon>Eurotiomycetidae</taxon>
        <taxon>Eurotiales</taxon>
        <taxon>Aspergillaceae</taxon>
        <taxon>Penicillium</taxon>
    </lineage>
</organism>
<comment type="function">
    <text evidence="6">Required for the formation of N(7)-methylguanine at position 46 (m7G46) in tRNA. In the complex, it is required to stabilize and induce conformational changes of the catalytic subunit.</text>
</comment>
<dbReference type="InterPro" id="IPR036322">
    <property type="entry name" value="WD40_repeat_dom_sf"/>
</dbReference>
<sequence>MASLQHPFQCLQVAKRGSQGLPDVLIATAGRYLYAYNPTNGQRLDVWPQDVDSAESKASTAHVADDTAPPEKRRKLSSDSEGQEQKQTSNKKAPAWTAIPLTVTSSDGKYVVALTGEDKAIRVFELSMDSKFKELNSRVMPKRASALALTPDGQNIIIADKFGDVYSIPLIPGEYVKKVIEAKPTGPSATPLTVHTKGNLRTLELQKLHAERLANAPPQEDDRLNFEHHTIIGHVSVLTDLLTVSLAGRNYILTGDRDEHIRVSRGLPQAHVIENFCLGHPTLVTKLCIPSWAPHLLVSGDGAGNLFLWDWRQGQTLHRISIQETLQGEFMINGIWDISSDQANVILVGLEGSAQLLCYKLDEQGLQVQDTIQLSGNVLDLVGVNSSGSVFVSVDTLREAGSIDSWKPSSGALLESFQITVGADGIKLSATEDPVATNINVVGTSHLPADLNEKQKKDLNTSLYNLENLKKRAFD</sequence>
<comment type="caution">
    <text evidence="8">The sequence shown here is derived from an EMBL/GenBank/DDBJ whole genome shotgun (WGS) entry which is preliminary data.</text>
</comment>
<gene>
    <name evidence="8" type="ORF">N7493_007531</name>
</gene>
<evidence type="ECO:0000256" key="3">
    <source>
        <dbReference type="ARBA" id="ARBA00022694"/>
    </source>
</evidence>
<feature type="region of interest" description="Disordered" evidence="7">
    <location>
        <begin position="55"/>
        <end position="93"/>
    </location>
</feature>
<dbReference type="Proteomes" id="UP001215712">
    <property type="component" value="Unassembled WGS sequence"/>
</dbReference>
<dbReference type="PANTHER" id="PTHR16288:SF0">
    <property type="entry name" value="TRNA (GUANINE-N(7)-)-METHYLTRANSFERASE NON-CATALYTIC SUBUNIT WDR4"/>
    <property type="match status" value="1"/>
</dbReference>
<dbReference type="GO" id="GO:0106004">
    <property type="term" value="P:tRNA (guanine-N7)-methylation"/>
    <property type="evidence" value="ECO:0007669"/>
    <property type="project" value="UniProtKB-UniRule"/>
</dbReference>
<dbReference type="SUPFAM" id="SSF50978">
    <property type="entry name" value="WD40 repeat-like"/>
    <property type="match status" value="1"/>
</dbReference>
<comment type="similarity">
    <text evidence="6">Belongs to the WD repeat TRM82 family.</text>
</comment>
<evidence type="ECO:0000256" key="4">
    <source>
        <dbReference type="ARBA" id="ARBA00022737"/>
    </source>
</evidence>
<evidence type="ECO:0000313" key="9">
    <source>
        <dbReference type="Proteomes" id="UP001215712"/>
    </source>
</evidence>
<comment type="subcellular location">
    <subcellularLocation>
        <location evidence="1 6">Nucleus</location>
    </subcellularLocation>
</comment>
<protein>
    <recommendedName>
        <fullName evidence="10">Transfer RNA methyltransferase 82</fullName>
    </recommendedName>
</protein>
<evidence type="ECO:0000256" key="2">
    <source>
        <dbReference type="ARBA" id="ARBA00022574"/>
    </source>
</evidence>
<keyword evidence="3 6" id="KW-0819">tRNA processing</keyword>
<keyword evidence="2 6" id="KW-0853">WD repeat</keyword>
<dbReference type="Gene3D" id="2.130.10.10">
    <property type="entry name" value="YVTN repeat-like/Quinoprotein amine dehydrogenase"/>
    <property type="match status" value="2"/>
</dbReference>
<dbReference type="GO" id="GO:0005829">
    <property type="term" value="C:cytosol"/>
    <property type="evidence" value="ECO:0007669"/>
    <property type="project" value="TreeGrafter"/>
</dbReference>
<evidence type="ECO:0000256" key="6">
    <source>
        <dbReference type="HAMAP-Rule" id="MF_03056"/>
    </source>
</evidence>
<dbReference type="GO" id="GO:0043527">
    <property type="term" value="C:tRNA methyltransferase complex"/>
    <property type="evidence" value="ECO:0007669"/>
    <property type="project" value="TreeGrafter"/>
</dbReference>
<proteinExistence type="inferred from homology"/>
<evidence type="ECO:0008006" key="10">
    <source>
        <dbReference type="Google" id="ProtNLM"/>
    </source>
</evidence>
<dbReference type="AlphaFoldDB" id="A0AAD6HHT1"/>
<dbReference type="GO" id="GO:0005634">
    <property type="term" value="C:nucleus"/>
    <property type="evidence" value="ECO:0007669"/>
    <property type="project" value="UniProtKB-SubCell"/>
</dbReference>
<evidence type="ECO:0000313" key="8">
    <source>
        <dbReference type="EMBL" id="KAJ5719076.1"/>
    </source>
</evidence>